<evidence type="ECO:0000313" key="4">
    <source>
        <dbReference type="Proteomes" id="UP000327157"/>
    </source>
</evidence>
<protein>
    <recommendedName>
        <fullName evidence="2">PB1-like domain-containing protein</fullName>
    </recommendedName>
</protein>
<feature type="domain" description="PB1-like" evidence="2">
    <location>
        <begin position="1"/>
        <end position="97"/>
    </location>
</feature>
<dbReference type="InterPro" id="IPR058594">
    <property type="entry name" value="PB1-like_dom_pln"/>
</dbReference>
<proteinExistence type="predicted"/>
<evidence type="ECO:0000256" key="1">
    <source>
        <dbReference type="SAM" id="MobiDB-lite"/>
    </source>
</evidence>
<dbReference type="Proteomes" id="UP000327157">
    <property type="component" value="Chromosome 16"/>
</dbReference>
<dbReference type="AlphaFoldDB" id="A0A5N5HJ92"/>
<accession>A0A5N5HJ92</accession>
<keyword evidence="4" id="KW-1185">Reference proteome</keyword>
<sequence>MPELFTLKINHGVKWSENAYTGGFEAWFDYVDKDFMSFFEIDEMFKKLGYDRFILYHYRIPGMSYREGLRLIEWDQDVGKMCKYVPRTREIEMYLEHLSPKRAAMKHKLLMNLDESGILKKGVTIEDIEESRVAISITKGSGSKLKKGRAKGGANHLEKGLCLFKDIPYNGDDEHEAKATEGEQGSGDEVEDGMWIKFKLNPSMPITTFMEIVKEERMVEIHLKIAYRASTSKAPQPSQSSQPCTQEAPQPSPQPTQASQTTSKSTARGHKRRMNVP</sequence>
<reference evidence="4" key="2">
    <citation type="submission" date="2019-10" db="EMBL/GenBank/DDBJ databases">
        <title>A de novo genome assembly of a pear dwarfing rootstock.</title>
        <authorList>
            <person name="Wang F."/>
            <person name="Wang J."/>
            <person name="Li S."/>
            <person name="Zhang Y."/>
            <person name="Fang M."/>
            <person name="Ma L."/>
            <person name="Zhao Y."/>
            <person name="Jiang S."/>
        </authorList>
    </citation>
    <scope>NUCLEOTIDE SEQUENCE [LARGE SCALE GENOMIC DNA]</scope>
</reference>
<comment type="caution">
    <text evidence="3">The sequence shown here is derived from an EMBL/GenBank/DDBJ whole genome shotgun (WGS) entry which is preliminary data.</text>
</comment>
<evidence type="ECO:0000259" key="2">
    <source>
        <dbReference type="Pfam" id="PF26130"/>
    </source>
</evidence>
<dbReference type="Pfam" id="PF26130">
    <property type="entry name" value="PB1-like"/>
    <property type="match status" value="1"/>
</dbReference>
<gene>
    <name evidence="3" type="ORF">D8674_017921</name>
</gene>
<reference evidence="3 4" key="3">
    <citation type="submission" date="2019-11" db="EMBL/GenBank/DDBJ databases">
        <title>A de novo genome assembly of a pear dwarfing rootstock.</title>
        <authorList>
            <person name="Wang F."/>
            <person name="Wang J."/>
            <person name="Li S."/>
            <person name="Zhang Y."/>
            <person name="Fang M."/>
            <person name="Ma L."/>
            <person name="Zhao Y."/>
            <person name="Jiang S."/>
        </authorList>
    </citation>
    <scope>NUCLEOTIDE SEQUENCE [LARGE SCALE GENOMIC DNA]</scope>
    <source>
        <strain evidence="3">S2</strain>
        <tissue evidence="3">Leaf</tissue>
    </source>
</reference>
<evidence type="ECO:0000313" key="3">
    <source>
        <dbReference type="EMBL" id="KAB2626261.1"/>
    </source>
</evidence>
<name>A0A5N5HJ92_9ROSA</name>
<dbReference type="OrthoDB" id="10489608at2759"/>
<reference evidence="3 4" key="1">
    <citation type="submission" date="2019-09" db="EMBL/GenBank/DDBJ databases">
        <authorList>
            <person name="Ou C."/>
        </authorList>
    </citation>
    <scope>NUCLEOTIDE SEQUENCE [LARGE SCALE GENOMIC DNA]</scope>
    <source>
        <strain evidence="3">S2</strain>
        <tissue evidence="3">Leaf</tissue>
    </source>
</reference>
<feature type="region of interest" description="Disordered" evidence="1">
    <location>
        <begin position="230"/>
        <end position="277"/>
    </location>
</feature>
<feature type="compositionally biased region" description="Basic residues" evidence="1">
    <location>
        <begin position="267"/>
        <end position="277"/>
    </location>
</feature>
<dbReference type="EMBL" id="SMOL01000160">
    <property type="protein sequence ID" value="KAB2626261.1"/>
    <property type="molecule type" value="Genomic_DNA"/>
</dbReference>
<organism evidence="3 4">
    <name type="scientific">Pyrus ussuriensis x Pyrus communis</name>
    <dbReference type="NCBI Taxonomy" id="2448454"/>
    <lineage>
        <taxon>Eukaryota</taxon>
        <taxon>Viridiplantae</taxon>
        <taxon>Streptophyta</taxon>
        <taxon>Embryophyta</taxon>
        <taxon>Tracheophyta</taxon>
        <taxon>Spermatophyta</taxon>
        <taxon>Magnoliopsida</taxon>
        <taxon>eudicotyledons</taxon>
        <taxon>Gunneridae</taxon>
        <taxon>Pentapetalae</taxon>
        <taxon>rosids</taxon>
        <taxon>fabids</taxon>
        <taxon>Rosales</taxon>
        <taxon>Rosaceae</taxon>
        <taxon>Amygdaloideae</taxon>
        <taxon>Maleae</taxon>
        <taxon>Pyrus</taxon>
    </lineage>
</organism>
<feature type="compositionally biased region" description="Low complexity" evidence="1">
    <location>
        <begin position="255"/>
        <end position="266"/>
    </location>
</feature>